<dbReference type="WBParaSite" id="PTRK_0000949700.1">
    <property type="protein sequence ID" value="PTRK_0000949700.1"/>
    <property type="gene ID" value="PTRK_0000949700"/>
</dbReference>
<sequence length="140" mass="15877">MNKNIDINVLLDKLRIQSPVTKPFTSPNNRTHQKLIFDDKLCYSANSTPTSSGYSSINTTPGTPGTPEAVRISGGVSTIPLDILEKLSLVMRKKSNSSTESFNSNDVEYLQRRDKKVKELRKRSIKNPIFKKFFEKKKKD</sequence>
<keyword evidence="2" id="KW-1185">Reference proteome</keyword>
<evidence type="ECO:0000313" key="2">
    <source>
        <dbReference type="Proteomes" id="UP000038045"/>
    </source>
</evidence>
<feature type="compositionally biased region" description="Polar residues" evidence="1">
    <location>
        <begin position="48"/>
        <end position="63"/>
    </location>
</feature>
<dbReference type="Proteomes" id="UP000038045">
    <property type="component" value="Unplaced"/>
</dbReference>
<proteinExistence type="predicted"/>
<name>A0A0N4ZLV9_PARTI</name>
<protein>
    <submittedName>
        <fullName evidence="3">KID domain-containing protein</fullName>
    </submittedName>
</protein>
<evidence type="ECO:0000313" key="3">
    <source>
        <dbReference type="WBParaSite" id="PTRK_0000949700.1"/>
    </source>
</evidence>
<accession>A0A0N4ZLV9</accession>
<reference evidence="3" key="1">
    <citation type="submission" date="2017-02" db="UniProtKB">
        <authorList>
            <consortium name="WormBaseParasite"/>
        </authorList>
    </citation>
    <scope>IDENTIFICATION</scope>
</reference>
<feature type="region of interest" description="Disordered" evidence="1">
    <location>
        <begin position="48"/>
        <end position="71"/>
    </location>
</feature>
<organism evidence="2 3">
    <name type="scientific">Parastrongyloides trichosuri</name>
    <name type="common">Possum-specific nematode worm</name>
    <dbReference type="NCBI Taxonomy" id="131310"/>
    <lineage>
        <taxon>Eukaryota</taxon>
        <taxon>Metazoa</taxon>
        <taxon>Ecdysozoa</taxon>
        <taxon>Nematoda</taxon>
        <taxon>Chromadorea</taxon>
        <taxon>Rhabditida</taxon>
        <taxon>Tylenchina</taxon>
        <taxon>Panagrolaimomorpha</taxon>
        <taxon>Strongyloidoidea</taxon>
        <taxon>Strongyloididae</taxon>
        <taxon>Parastrongyloides</taxon>
    </lineage>
</organism>
<dbReference type="AlphaFoldDB" id="A0A0N4ZLV9"/>
<evidence type="ECO:0000256" key="1">
    <source>
        <dbReference type="SAM" id="MobiDB-lite"/>
    </source>
</evidence>